<dbReference type="OrthoDB" id="10320496at2759"/>
<reference evidence="1 2" key="1">
    <citation type="journal article" date="2007" name="Science">
        <title>The Chlamydomonas genome reveals the evolution of key animal and plant functions.</title>
        <authorList>
            <person name="Merchant S.S."/>
            <person name="Prochnik S.E."/>
            <person name="Vallon O."/>
            <person name="Harris E.H."/>
            <person name="Karpowicz S.J."/>
            <person name="Witman G.B."/>
            <person name="Terry A."/>
            <person name="Salamov A."/>
            <person name="Fritz-Laylin L.K."/>
            <person name="Marechal-Drouard L."/>
            <person name="Marshall W.F."/>
            <person name="Qu L.H."/>
            <person name="Nelson D.R."/>
            <person name="Sanderfoot A.A."/>
            <person name="Spalding M.H."/>
            <person name="Kapitonov V.V."/>
            <person name="Ren Q."/>
            <person name="Ferris P."/>
            <person name="Lindquist E."/>
            <person name="Shapiro H."/>
            <person name="Lucas S.M."/>
            <person name="Grimwood J."/>
            <person name="Schmutz J."/>
            <person name="Cardol P."/>
            <person name="Cerutti H."/>
            <person name="Chanfreau G."/>
            <person name="Chen C.L."/>
            <person name="Cognat V."/>
            <person name="Croft M.T."/>
            <person name="Dent R."/>
            <person name="Dutcher S."/>
            <person name="Fernandez E."/>
            <person name="Fukuzawa H."/>
            <person name="Gonzalez-Ballester D."/>
            <person name="Gonzalez-Halphen D."/>
            <person name="Hallmann A."/>
            <person name="Hanikenne M."/>
            <person name="Hippler M."/>
            <person name="Inwood W."/>
            <person name="Jabbari K."/>
            <person name="Kalanon M."/>
            <person name="Kuras R."/>
            <person name="Lefebvre P.A."/>
            <person name="Lemaire S.D."/>
            <person name="Lobanov A.V."/>
            <person name="Lohr M."/>
            <person name="Manuell A."/>
            <person name="Meier I."/>
            <person name="Mets L."/>
            <person name="Mittag M."/>
            <person name="Mittelmeier T."/>
            <person name="Moroney J.V."/>
            <person name="Moseley J."/>
            <person name="Napoli C."/>
            <person name="Nedelcu A.M."/>
            <person name="Niyogi K."/>
            <person name="Novoselov S.V."/>
            <person name="Paulsen I.T."/>
            <person name="Pazour G."/>
            <person name="Purton S."/>
            <person name="Ral J.P."/>
            <person name="Riano-Pachon D.M."/>
            <person name="Riekhof W."/>
            <person name="Rymarquis L."/>
            <person name="Schroda M."/>
            <person name="Stern D."/>
            <person name="Umen J."/>
            <person name="Willows R."/>
            <person name="Wilson N."/>
            <person name="Zimmer S.L."/>
            <person name="Allmer J."/>
            <person name="Balk J."/>
            <person name="Bisova K."/>
            <person name="Chen C.J."/>
            <person name="Elias M."/>
            <person name="Gendler K."/>
            <person name="Hauser C."/>
            <person name="Lamb M.R."/>
            <person name="Ledford H."/>
            <person name="Long J.C."/>
            <person name="Minagawa J."/>
            <person name="Page M.D."/>
            <person name="Pan J."/>
            <person name="Pootakham W."/>
            <person name="Roje S."/>
            <person name="Rose A."/>
            <person name="Stahlberg E."/>
            <person name="Terauchi A.M."/>
            <person name="Yang P."/>
            <person name="Ball S."/>
            <person name="Bowler C."/>
            <person name="Dieckmann C.L."/>
            <person name="Gladyshev V.N."/>
            <person name="Green P."/>
            <person name="Jorgensen R."/>
            <person name="Mayfield S."/>
            <person name="Mueller-Roeber B."/>
            <person name="Rajamani S."/>
            <person name="Sayre R.T."/>
            <person name="Brokstein P."/>
            <person name="Dubchak I."/>
            <person name="Goodstein D."/>
            <person name="Hornick L."/>
            <person name="Huang Y.W."/>
            <person name="Jhaveri J."/>
            <person name="Luo Y."/>
            <person name="Martinez D."/>
            <person name="Ngau W.C."/>
            <person name="Otillar B."/>
            <person name="Poliakov A."/>
            <person name="Porter A."/>
            <person name="Szajkowski L."/>
            <person name="Werner G."/>
            <person name="Zhou K."/>
            <person name="Grigoriev I.V."/>
            <person name="Rokhsar D.S."/>
            <person name="Grossman A.R."/>
        </authorList>
    </citation>
    <scope>NUCLEOTIDE SEQUENCE [LARGE SCALE GENOMIC DNA]</scope>
    <source>
        <strain evidence="2">CC-503</strain>
    </source>
</reference>
<name>A0A2K3DCG9_CHLRE</name>
<dbReference type="InParanoid" id="A0A2K3DCG9"/>
<dbReference type="Gene3D" id="3.90.550.10">
    <property type="entry name" value="Spore Coat Polysaccharide Biosynthesis Protein SpsA, Chain A"/>
    <property type="match status" value="1"/>
</dbReference>
<dbReference type="Proteomes" id="UP000006906">
    <property type="component" value="Chromosome 9"/>
</dbReference>
<dbReference type="KEGG" id="cre:CHLRE_09g386744v5"/>
<dbReference type="PaxDb" id="3055-EDP01975"/>
<dbReference type="AlphaFoldDB" id="A0A2K3DCG9"/>
<protein>
    <recommendedName>
        <fullName evidence="3">Nucleotide-diphospho-sugar transferase domain-containing protein</fullName>
    </recommendedName>
</protein>
<evidence type="ECO:0000313" key="2">
    <source>
        <dbReference type="Proteomes" id="UP000006906"/>
    </source>
</evidence>
<dbReference type="InterPro" id="IPR029044">
    <property type="entry name" value="Nucleotide-diphossugar_trans"/>
</dbReference>
<gene>
    <name evidence="1" type="ORF">CHLRE_09g386744v5</name>
</gene>
<dbReference type="EMBL" id="CM008970">
    <property type="protein sequence ID" value="PNW78223.1"/>
    <property type="molecule type" value="Genomic_DNA"/>
</dbReference>
<accession>A0A2K3DCG9</accession>
<dbReference type="GeneID" id="5720827"/>
<dbReference type="Gramene" id="PNW78223">
    <property type="protein sequence ID" value="PNW78223"/>
    <property type="gene ID" value="CHLRE_09g386744v5"/>
</dbReference>
<dbReference type="ExpressionAtlas" id="A0A2K3DCG9">
    <property type="expression patterns" value="baseline"/>
</dbReference>
<proteinExistence type="predicted"/>
<evidence type="ECO:0000313" key="1">
    <source>
        <dbReference type="EMBL" id="PNW78223.1"/>
    </source>
</evidence>
<sequence length="288" mass="32812">MNCYCALHGFGYHLELLNPLPQRHIFQGRLQYFFKYLPSYQWVLMIDVDVVPLNYFHSLSDLLDDSYDVIVTDRDNGEVQSSYFVRSTPAGKEFVRQQLALSDTKAHANYDNGDLLQVLLERASQVANPDDKARIAAAIVLRDANYTEFIKTFKGLFDVYRNDIPHVKAYHCGWGHLRSYESSPNWLADPNAAHMTSFTAHDVLGHGKALGTQVFDEELTCHVAPHLVRKKRTMSRTQYVNHMRAQAQHVAGFIWHPYCWDGTSNVCNASLSGQRPGLTKSGKHRLVL</sequence>
<keyword evidence="2" id="KW-1185">Reference proteome</keyword>
<evidence type="ECO:0008006" key="3">
    <source>
        <dbReference type="Google" id="ProtNLM"/>
    </source>
</evidence>
<dbReference type="RefSeq" id="XP_042920699.1">
    <property type="nucleotide sequence ID" value="XM_043065403.1"/>
</dbReference>
<organism evidence="1 2">
    <name type="scientific">Chlamydomonas reinhardtii</name>
    <name type="common">Chlamydomonas smithii</name>
    <dbReference type="NCBI Taxonomy" id="3055"/>
    <lineage>
        <taxon>Eukaryota</taxon>
        <taxon>Viridiplantae</taxon>
        <taxon>Chlorophyta</taxon>
        <taxon>core chlorophytes</taxon>
        <taxon>Chlorophyceae</taxon>
        <taxon>CS clade</taxon>
        <taxon>Chlamydomonadales</taxon>
        <taxon>Chlamydomonadaceae</taxon>
        <taxon>Chlamydomonas</taxon>
    </lineage>
</organism>